<name>A0A556MRD9_9FLAO</name>
<evidence type="ECO:0000259" key="1">
    <source>
        <dbReference type="Pfam" id="PF10988"/>
    </source>
</evidence>
<dbReference type="Pfam" id="PF10988">
    <property type="entry name" value="DUF2807"/>
    <property type="match status" value="1"/>
</dbReference>
<dbReference type="InterPro" id="IPR021255">
    <property type="entry name" value="DUF2807"/>
</dbReference>
<accession>A0A556MRD9</accession>
<dbReference type="EMBL" id="VLPL01000005">
    <property type="protein sequence ID" value="TSJ42455.1"/>
    <property type="molecule type" value="Genomic_DNA"/>
</dbReference>
<dbReference type="PROSITE" id="PS51257">
    <property type="entry name" value="PROKAR_LIPOPROTEIN"/>
    <property type="match status" value="1"/>
</dbReference>
<sequence length="245" mass="26845">MRNSLVILLAGLFLFSCKKPENRTCFKLLGSETTMEIPLASFERLDLREHVEYVLIQDSLDKVVLKGGKNLLNLIEVKSESGLLTIENKNRCGFLRNAKKVVVAEIHFTSLVNIRFIGTEPLTNLGTINTDYFTFYSRDGAGDVILNLNAIEINAEANHGWCNFTLTGTAQKARICAKSNSYCDVTGLAVSDSLYVASETVGDIKINANNLIIHGYITESGNILYTGTPLGIDVLLNGTGTVKSF</sequence>
<protein>
    <recommendedName>
        <fullName evidence="1">Putative auto-transporter adhesin head GIN domain-containing protein</fullName>
    </recommendedName>
</protein>
<reference evidence="2 3" key="1">
    <citation type="submission" date="2019-07" db="EMBL/GenBank/DDBJ databases">
        <authorList>
            <person name="Huq M.A."/>
        </authorList>
    </citation>
    <scope>NUCLEOTIDE SEQUENCE [LARGE SCALE GENOMIC DNA]</scope>
    <source>
        <strain evidence="2 3">MAH-3</strain>
    </source>
</reference>
<dbReference type="OrthoDB" id="1466971at2"/>
<dbReference type="AlphaFoldDB" id="A0A556MRD9"/>
<organism evidence="2 3">
    <name type="scientific">Fluviicola chungangensis</name>
    <dbReference type="NCBI Taxonomy" id="2597671"/>
    <lineage>
        <taxon>Bacteria</taxon>
        <taxon>Pseudomonadati</taxon>
        <taxon>Bacteroidota</taxon>
        <taxon>Flavobacteriia</taxon>
        <taxon>Flavobacteriales</taxon>
        <taxon>Crocinitomicaceae</taxon>
        <taxon>Fluviicola</taxon>
    </lineage>
</organism>
<evidence type="ECO:0000313" key="3">
    <source>
        <dbReference type="Proteomes" id="UP000316008"/>
    </source>
</evidence>
<gene>
    <name evidence="2" type="ORF">FO442_11860</name>
</gene>
<dbReference type="Gene3D" id="2.160.20.120">
    <property type="match status" value="1"/>
</dbReference>
<dbReference type="Proteomes" id="UP000316008">
    <property type="component" value="Unassembled WGS sequence"/>
</dbReference>
<keyword evidence="3" id="KW-1185">Reference proteome</keyword>
<feature type="domain" description="Putative auto-transporter adhesin head GIN" evidence="1">
    <location>
        <begin position="42"/>
        <end position="229"/>
    </location>
</feature>
<evidence type="ECO:0000313" key="2">
    <source>
        <dbReference type="EMBL" id="TSJ42455.1"/>
    </source>
</evidence>
<dbReference type="RefSeq" id="WP_144333408.1">
    <property type="nucleotide sequence ID" value="NZ_VLPL01000005.1"/>
</dbReference>
<comment type="caution">
    <text evidence="2">The sequence shown here is derived from an EMBL/GenBank/DDBJ whole genome shotgun (WGS) entry which is preliminary data.</text>
</comment>
<proteinExistence type="predicted"/>